<evidence type="ECO:0000256" key="1">
    <source>
        <dbReference type="ARBA" id="ARBA00004448"/>
    </source>
</evidence>
<feature type="repeat" description="Solcar" evidence="10">
    <location>
        <begin position="21"/>
        <end position="136"/>
    </location>
</feature>
<dbReference type="GO" id="GO:1990542">
    <property type="term" value="P:mitochondrial transmembrane transport"/>
    <property type="evidence" value="ECO:0007669"/>
    <property type="project" value="InterPro"/>
</dbReference>
<sequence>MSEIKKLSDSFQSEKITVTIQDQLMSSCAGAVLTSLFVTPFDVVKTRLQVQVKFQTNHKVCRLYETCVLDNLNLPRQEIQCCGLYKVPLKGTLDAFVKISRNEGITSLWSGLPPALFLSVPSNVIYFTLYDQFRETLSSHFMLPVGSVAVPLVSGITARVLTVTIVSPIEFLRTKIQSEQMKYSGFSYVELKSTFTELKDTVDAERFGYMNLSDEFCTAYFLF</sequence>
<keyword evidence="14" id="KW-1185">Reference proteome</keyword>
<evidence type="ECO:0000256" key="7">
    <source>
        <dbReference type="ARBA" id="ARBA00022989"/>
    </source>
</evidence>
<keyword evidence="5" id="KW-0677">Repeat</keyword>
<keyword evidence="3 11" id="KW-0813">Transport</keyword>
<gene>
    <name evidence="13" type="primary">SLC25A40</name>
    <name evidence="13" type="ORF">TNIN_200861</name>
</gene>
<keyword evidence="7 12" id="KW-1133">Transmembrane helix</keyword>
<dbReference type="EMBL" id="BMAV01026033">
    <property type="protein sequence ID" value="GFS46737.1"/>
    <property type="molecule type" value="Genomic_DNA"/>
</dbReference>
<evidence type="ECO:0000256" key="6">
    <source>
        <dbReference type="ARBA" id="ARBA00022792"/>
    </source>
</evidence>
<keyword evidence="8" id="KW-0496">Mitochondrion</keyword>
<evidence type="ECO:0000256" key="3">
    <source>
        <dbReference type="ARBA" id="ARBA00022448"/>
    </source>
</evidence>
<evidence type="ECO:0000256" key="12">
    <source>
        <dbReference type="SAM" id="Phobius"/>
    </source>
</evidence>
<dbReference type="PROSITE" id="PS50920">
    <property type="entry name" value="SOLCAR"/>
    <property type="match status" value="1"/>
</dbReference>
<dbReference type="PANTHER" id="PTHR45760">
    <property type="entry name" value="FI19922P1-RELATED"/>
    <property type="match status" value="1"/>
</dbReference>
<organism evidence="13 14">
    <name type="scientific">Trichonephila inaurata madagascariensis</name>
    <dbReference type="NCBI Taxonomy" id="2747483"/>
    <lineage>
        <taxon>Eukaryota</taxon>
        <taxon>Metazoa</taxon>
        <taxon>Ecdysozoa</taxon>
        <taxon>Arthropoda</taxon>
        <taxon>Chelicerata</taxon>
        <taxon>Arachnida</taxon>
        <taxon>Araneae</taxon>
        <taxon>Araneomorphae</taxon>
        <taxon>Entelegynae</taxon>
        <taxon>Araneoidea</taxon>
        <taxon>Nephilidae</taxon>
        <taxon>Trichonephila</taxon>
        <taxon>Trichonephila inaurata</taxon>
    </lineage>
</organism>
<comment type="caution">
    <text evidence="13">The sequence shown here is derived from an EMBL/GenBank/DDBJ whole genome shotgun (WGS) entry which is preliminary data.</text>
</comment>
<evidence type="ECO:0000256" key="4">
    <source>
        <dbReference type="ARBA" id="ARBA00022692"/>
    </source>
</evidence>
<accession>A0A8X6MF97</accession>
<proteinExistence type="inferred from homology"/>
<keyword evidence="9 10" id="KW-0472">Membrane</keyword>
<reference evidence="13" key="1">
    <citation type="submission" date="2020-08" db="EMBL/GenBank/DDBJ databases">
        <title>Multicomponent nature underlies the extraordinary mechanical properties of spider dragline silk.</title>
        <authorList>
            <person name="Kono N."/>
            <person name="Nakamura H."/>
            <person name="Mori M."/>
            <person name="Yoshida Y."/>
            <person name="Ohtoshi R."/>
            <person name="Malay A.D."/>
            <person name="Moran D.A.P."/>
            <person name="Tomita M."/>
            <person name="Numata K."/>
            <person name="Arakawa K."/>
        </authorList>
    </citation>
    <scope>NUCLEOTIDE SEQUENCE</scope>
</reference>
<dbReference type="Pfam" id="PF00153">
    <property type="entry name" value="Mito_carr"/>
    <property type="match status" value="1"/>
</dbReference>
<dbReference type="OrthoDB" id="1747031at2759"/>
<comment type="similarity">
    <text evidence="2 11">Belongs to the mitochondrial carrier (TC 2.A.29) family.</text>
</comment>
<protein>
    <submittedName>
        <fullName evidence="13">Solute carrier family 25 member 40</fullName>
    </submittedName>
</protein>
<feature type="transmembrane region" description="Helical" evidence="12">
    <location>
        <begin position="149"/>
        <end position="172"/>
    </location>
</feature>
<name>A0A8X6MF97_9ARAC</name>
<dbReference type="InterPro" id="IPR045315">
    <property type="entry name" value="Mtm1-like"/>
</dbReference>
<dbReference type="InterPro" id="IPR023395">
    <property type="entry name" value="MCP_dom_sf"/>
</dbReference>
<dbReference type="InterPro" id="IPR018108">
    <property type="entry name" value="MCP_transmembrane"/>
</dbReference>
<evidence type="ECO:0000256" key="2">
    <source>
        <dbReference type="ARBA" id="ARBA00006375"/>
    </source>
</evidence>
<evidence type="ECO:0000256" key="8">
    <source>
        <dbReference type="ARBA" id="ARBA00023128"/>
    </source>
</evidence>
<evidence type="ECO:0000256" key="5">
    <source>
        <dbReference type="ARBA" id="ARBA00022737"/>
    </source>
</evidence>
<dbReference type="SUPFAM" id="SSF103506">
    <property type="entry name" value="Mitochondrial carrier"/>
    <property type="match status" value="1"/>
</dbReference>
<feature type="transmembrane region" description="Helical" evidence="12">
    <location>
        <begin position="108"/>
        <end position="129"/>
    </location>
</feature>
<evidence type="ECO:0000256" key="9">
    <source>
        <dbReference type="ARBA" id="ARBA00023136"/>
    </source>
</evidence>
<dbReference type="Proteomes" id="UP000886998">
    <property type="component" value="Unassembled WGS sequence"/>
</dbReference>
<evidence type="ECO:0000313" key="14">
    <source>
        <dbReference type="Proteomes" id="UP000886998"/>
    </source>
</evidence>
<evidence type="ECO:0000256" key="10">
    <source>
        <dbReference type="PROSITE-ProRule" id="PRU00282"/>
    </source>
</evidence>
<dbReference type="AlphaFoldDB" id="A0A8X6MF97"/>
<dbReference type="Gene3D" id="1.50.40.10">
    <property type="entry name" value="Mitochondrial carrier domain"/>
    <property type="match status" value="1"/>
</dbReference>
<comment type="subcellular location">
    <subcellularLocation>
        <location evidence="1">Mitochondrion inner membrane</location>
        <topology evidence="1">Multi-pass membrane protein</topology>
    </subcellularLocation>
</comment>
<keyword evidence="4 10" id="KW-0812">Transmembrane</keyword>
<dbReference type="PANTHER" id="PTHR45760:SF2">
    <property type="entry name" value="FI19922P1-RELATED"/>
    <property type="match status" value="1"/>
</dbReference>
<evidence type="ECO:0000313" key="13">
    <source>
        <dbReference type="EMBL" id="GFS46737.1"/>
    </source>
</evidence>
<dbReference type="GO" id="GO:0005743">
    <property type="term" value="C:mitochondrial inner membrane"/>
    <property type="evidence" value="ECO:0007669"/>
    <property type="project" value="UniProtKB-SubCell"/>
</dbReference>
<evidence type="ECO:0000256" key="11">
    <source>
        <dbReference type="RuleBase" id="RU000488"/>
    </source>
</evidence>
<keyword evidence="6" id="KW-0999">Mitochondrion inner membrane</keyword>